<evidence type="ECO:0000313" key="11">
    <source>
        <dbReference type="EMBL" id="VIP03351.1"/>
    </source>
</evidence>
<comment type="subunit">
    <text evidence="9">Homodimer.</text>
</comment>
<dbReference type="InParanoid" id="A0A6C2YPW1"/>
<dbReference type="CDD" id="cd00862">
    <property type="entry name" value="ProRS_anticodon_zinc"/>
    <property type="match status" value="1"/>
</dbReference>
<comment type="domain">
    <text evidence="9">Consists of three domains: the N-terminal catalytic domain, the anticodon-binding domain and the C-terminal extension.</text>
</comment>
<evidence type="ECO:0000256" key="4">
    <source>
        <dbReference type="ARBA" id="ARBA00022840"/>
    </source>
</evidence>
<keyword evidence="4 9" id="KW-0067">ATP-binding</keyword>
<feature type="domain" description="Aminoacyl-transfer RNA synthetases class-II family profile" evidence="10">
    <location>
        <begin position="25"/>
        <end position="291"/>
    </location>
</feature>
<keyword evidence="12" id="KW-1185">Reference proteome</keyword>
<name>A0A6C2YPW1_9BACT</name>
<dbReference type="Pfam" id="PF09180">
    <property type="entry name" value="ProRS-C_1"/>
    <property type="match status" value="1"/>
</dbReference>
<dbReference type="CDD" id="cd00778">
    <property type="entry name" value="ProRS_core_arch_euk"/>
    <property type="match status" value="1"/>
</dbReference>
<dbReference type="GO" id="GO:0005524">
    <property type="term" value="F:ATP binding"/>
    <property type="evidence" value="ECO:0007669"/>
    <property type="project" value="UniProtKB-UniRule"/>
</dbReference>
<comment type="catalytic activity">
    <reaction evidence="7 9">
        <text>tRNA(Pro) + L-proline + ATP = L-prolyl-tRNA(Pro) + AMP + diphosphate</text>
        <dbReference type="Rhea" id="RHEA:14305"/>
        <dbReference type="Rhea" id="RHEA-COMP:9700"/>
        <dbReference type="Rhea" id="RHEA-COMP:9702"/>
        <dbReference type="ChEBI" id="CHEBI:30616"/>
        <dbReference type="ChEBI" id="CHEBI:33019"/>
        <dbReference type="ChEBI" id="CHEBI:60039"/>
        <dbReference type="ChEBI" id="CHEBI:78442"/>
        <dbReference type="ChEBI" id="CHEBI:78532"/>
        <dbReference type="ChEBI" id="CHEBI:456215"/>
        <dbReference type="EC" id="6.1.1.15"/>
    </reaction>
</comment>
<dbReference type="GO" id="GO:0005737">
    <property type="term" value="C:cytoplasm"/>
    <property type="evidence" value="ECO:0007669"/>
    <property type="project" value="UniProtKB-SubCell"/>
</dbReference>
<evidence type="ECO:0000256" key="7">
    <source>
        <dbReference type="ARBA" id="ARBA00047671"/>
    </source>
</evidence>
<evidence type="ECO:0000313" key="12">
    <source>
        <dbReference type="Proteomes" id="UP000464378"/>
    </source>
</evidence>
<dbReference type="PROSITE" id="PS50862">
    <property type="entry name" value="AA_TRNA_LIGASE_II"/>
    <property type="match status" value="1"/>
</dbReference>
<dbReference type="SUPFAM" id="SSF64586">
    <property type="entry name" value="C-terminal domain of ProRS"/>
    <property type="match status" value="1"/>
</dbReference>
<dbReference type="NCBIfam" id="TIGR00408">
    <property type="entry name" value="proS_fam_I"/>
    <property type="match status" value="1"/>
</dbReference>
<dbReference type="SUPFAM" id="SSF55681">
    <property type="entry name" value="Class II aaRS and biotin synthetases"/>
    <property type="match status" value="1"/>
</dbReference>
<dbReference type="Pfam" id="PF03129">
    <property type="entry name" value="HGTP_anticodon"/>
    <property type="match status" value="1"/>
</dbReference>
<dbReference type="InterPro" id="IPR002314">
    <property type="entry name" value="aa-tRNA-synt_IIb"/>
</dbReference>
<dbReference type="Proteomes" id="UP000464378">
    <property type="component" value="Chromosome"/>
</dbReference>
<organism evidence="11">
    <name type="scientific">Tuwongella immobilis</name>
    <dbReference type="NCBI Taxonomy" id="692036"/>
    <lineage>
        <taxon>Bacteria</taxon>
        <taxon>Pseudomonadati</taxon>
        <taxon>Planctomycetota</taxon>
        <taxon>Planctomycetia</taxon>
        <taxon>Gemmatales</taxon>
        <taxon>Gemmataceae</taxon>
        <taxon>Tuwongella</taxon>
    </lineage>
</organism>
<dbReference type="AlphaFoldDB" id="A0A6C2YPW1"/>
<dbReference type="GO" id="GO:0017101">
    <property type="term" value="C:aminoacyl-tRNA synthetase multienzyme complex"/>
    <property type="evidence" value="ECO:0007669"/>
    <property type="project" value="TreeGrafter"/>
</dbReference>
<comment type="function">
    <text evidence="9">Catalyzes the attachment of proline to tRNA(Pro) in a two-step reaction: proline is first activated by ATP to form Pro-AMP and then transferred to the acceptor end of tRNA(Pro).</text>
</comment>
<dbReference type="InterPro" id="IPR016061">
    <property type="entry name" value="Pro-tRNA_ligase_II_C"/>
</dbReference>
<dbReference type="Gene3D" id="3.40.50.800">
    <property type="entry name" value="Anticodon-binding domain"/>
    <property type="match status" value="1"/>
</dbReference>
<evidence type="ECO:0000256" key="5">
    <source>
        <dbReference type="ARBA" id="ARBA00022917"/>
    </source>
</evidence>
<dbReference type="GO" id="GO:0006433">
    <property type="term" value="P:prolyl-tRNA aminoacylation"/>
    <property type="evidence" value="ECO:0007669"/>
    <property type="project" value="UniProtKB-UniRule"/>
</dbReference>
<dbReference type="KEGG" id="tim:GMBLW1_06090"/>
<keyword evidence="5 9" id="KW-0648">Protein biosynthesis</keyword>
<proteinExistence type="inferred from homology"/>
<evidence type="ECO:0000256" key="2">
    <source>
        <dbReference type="ARBA" id="ARBA00022598"/>
    </source>
</evidence>
<comment type="subcellular location">
    <subcellularLocation>
        <location evidence="9">Cytoplasm</location>
    </subcellularLocation>
</comment>
<dbReference type="HAMAP" id="MF_01571">
    <property type="entry name" value="Pro_tRNA_synth_type3"/>
    <property type="match status" value="1"/>
</dbReference>
<dbReference type="EC" id="6.1.1.15" evidence="9"/>
<evidence type="ECO:0000256" key="8">
    <source>
        <dbReference type="ARBA" id="ARBA00060806"/>
    </source>
</evidence>
<evidence type="ECO:0000259" key="10">
    <source>
        <dbReference type="PROSITE" id="PS50862"/>
    </source>
</evidence>
<keyword evidence="3 9" id="KW-0547">Nucleotide-binding</keyword>
<dbReference type="GO" id="GO:0004827">
    <property type="term" value="F:proline-tRNA ligase activity"/>
    <property type="evidence" value="ECO:0007669"/>
    <property type="project" value="UniProtKB-UniRule"/>
</dbReference>
<reference evidence="11" key="1">
    <citation type="submission" date="2019-04" db="EMBL/GenBank/DDBJ databases">
        <authorList>
            <consortium name="Science for Life Laboratories"/>
        </authorList>
    </citation>
    <scope>NUCLEOTIDE SEQUENCE</scope>
    <source>
        <strain evidence="11">MBLW1</strain>
    </source>
</reference>
<dbReference type="EMBL" id="LR586016">
    <property type="protein sequence ID" value="VIP03351.1"/>
    <property type="molecule type" value="Genomic_DNA"/>
</dbReference>
<dbReference type="Gene3D" id="3.30.110.30">
    <property type="entry name" value="C-terminal domain of ProRS"/>
    <property type="match status" value="1"/>
</dbReference>
<dbReference type="FunCoup" id="A0A6C2YPW1">
    <property type="interactions" value="505"/>
</dbReference>
<dbReference type="InterPro" id="IPR006195">
    <property type="entry name" value="aa-tRNA-synth_II"/>
</dbReference>
<dbReference type="InterPro" id="IPR017449">
    <property type="entry name" value="Pro-tRNA_synth_II"/>
</dbReference>
<keyword evidence="1 9" id="KW-0963">Cytoplasm</keyword>
<accession>A0A6C2YPW1</accession>
<dbReference type="FunFam" id="3.30.930.10:FF:000023">
    <property type="entry name" value="Proline--tRNA ligase"/>
    <property type="match status" value="1"/>
</dbReference>
<sequence length="500" mass="56774">MPITTRAEDYSKWYQSIVDQAGLAENSAVRGCMVIKPTGYALWEKMRDALDRMFKETGHVNAYFPLFIPKSFLAKEEQMAEGFAKECAVVTHYRLKAIPGQGVAVDPDAKLEEELIVRPTSETIIWNTYKSWIQSYRDLPLLINQWANVVRWEMRTRLFLRTAEFLWQEGHTAHATQAEAEAETRQMLEVYRKFAEDYMAMPVMTGPKSEGQKFPGAIYTLCIEAMMQDGKALQAGTSHFLGQNFAKAFDVQFQSETGSREYAWATSWGVSTRLIGGLIMTHSDDKGLVIPPRIAPLHVVIVPIYRKDEEKASVYAACHQLAASIREYPRMPWLSYEAISVKVDDREQYQPGYKFNDWELKGVPIRIELGPKDLEKSACVIARRDVPGKEGKQFGIPLSGAAEVIAKLLPEIQQSLFDRAKAFRDSHLRTANSYDEFKELIEQPGFIWAHWDGTAETETKIQEETKATIRCIPFDRPDEPGVCMISGKPSAGRVIFARSY</sequence>
<dbReference type="InterPro" id="IPR004499">
    <property type="entry name" value="Pro-tRNA-ligase_IIa_arc-type"/>
</dbReference>
<dbReference type="InterPro" id="IPR036621">
    <property type="entry name" value="Anticodon-bd_dom_sf"/>
</dbReference>
<dbReference type="InterPro" id="IPR045864">
    <property type="entry name" value="aa-tRNA-synth_II/BPL/LPL"/>
</dbReference>
<protein>
    <recommendedName>
        <fullName evidence="9">Proline--tRNA ligase</fullName>
        <ecNumber evidence="9">6.1.1.15</ecNumber>
    </recommendedName>
    <alternativeName>
        <fullName evidence="9">Prolyl-tRNA synthetase</fullName>
        <shortName evidence="9">ProRS</shortName>
    </alternativeName>
</protein>
<comment type="similarity">
    <text evidence="8 9">Belongs to the class-II aminoacyl-tRNA synthetase family. ProS type 3 subfamily.</text>
</comment>
<evidence type="ECO:0000256" key="1">
    <source>
        <dbReference type="ARBA" id="ARBA00022490"/>
    </source>
</evidence>
<dbReference type="InterPro" id="IPR033721">
    <property type="entry name" value="ProRS_core_arch_euk"/>
</dbReference>
<evidence type="ECO:0000256" key="3">
    <source>
        <dbReference type="ARBA" id="ARBA00022741"/>
    </source>
</evidence>
<gene>
    <name evidence="9" type="primary">proS</name>
    <name evidence="11" type="ORF">GMBLW1_06090</name>
</gene>
<dbReference type="PANTHER" id="PTHR43382:SF2">
    <property type="entry name" value="BIFUNCTIONAL GLUTAMATE_PROLINE--TRNA LIGASE"/>
    <property type="match status" value="1"/>
</dbReference>
<dbReference type="RefSeq" id="WP_162658431.1">
    <property type="nucleotide sequence ID" value="NZ_LR593887.1"/>
</dbReference>
<dbReference type="SMART" id="SM00946">
    <property type="entry name" value="ProRS-C_1"/>
    <property type="match status" value="1"/>
</dbReference>
<keyword evidence="6 9" id="KW-0030">Aminoacyl-tRNA synthetase</keyword>
<evidence type="ECO:0000256" key="6">
    <source>
        <dbReference type="ARBA" id="ARBA00023146"/>
    </source>
</evidence>
<dbReference type="Pfam" id="PF00587">
    <property type="entry name" value="tRNA-synt_2b"/>
    <property type="match status" value="1"/>
</dbReference>
<dbReference type="InterPro" id="IPR004154">
    <property type="entry name" value="Anticodon-bd"/>
</dbReference>
<dbReference type="SUPFAM" id="SSF52954">
    <property type="entry name" value="Class II aaRS ABD-related"/>
    <property type="match status" value="1"/>
</dbReference>
<dbReference type="EMBL" id="LR593887">
    <property type="protein sequence ID" value="VTS04074.1"/>
    <property type="molecule type" value="Genomic_DNA"/>
</dbReference>
<dbReference type="Gene3D" id="3.30.930.10">
    <property type="entry name" value="Bira Bifunctional Protein, Domain 2"/>
    <property type="match status" value="1"/>
</dbReference>
<dbReference type="PANTHER" id="PTHR43382">
    <property type="entry name" value="PROLYL-TRNA SYNTHETASE"/>
    <property type="match status" value="1"/>
</dbReference>
<evidence type="ECO:0000256" key="9">
    <source>
        <dbReference type="HAMAP-Rule" id="MF_01571"/>
    </source>
</evidence>
<keyword evidence="2 9" id="KW-0436">Ligase</keyword>